<comment type="caution">
    <text evidence="1">The sequence shown here is derived from an EMBL/GenBank/DDBJ whole genome shotgun (WGS) entry which is preliminary data.</text>
</comment>
<organism evidence="1 3">
    <name type="scientific">Megasphaera lornae</name>
    <dbReference type="NCBI Taxonomy" id="1000568"/>
    <lineage>
        <taxon>Bacteria</taxon>
        <taxon>Bacillati</taxon>
        <taxon>Bacillota</taxon>
        <taxon>Negativicutes</taxon>
        <taxon>Veillonellales</taxon>
        <taxon>Veillonellaceae</taxon>
        <taxon>Megasphaera</taxon>
    </lineage>
</organism>
<protein>
    <submittedName>
        <fullName evidence="1">Uncharacterized protein</fullName>
    </submittedName>
</protein>
<dbReference type="InterPro" id="IPR025325">
    <property type="entry name" value="DUF4231"/>
</dbReference>
<dbReference type="EMBL" id="ADGP01000033">
    <property type="protein sequence ID" value="EFD93269.1"/>
    <property type="molecule type" value="Genomic_DNA"/>
</dbReference>
<evidence type="ECO:0000313" key="1">
    <source>
        <dbReference type="EMBL" id="EFD93269.1"/>
    </source>
</evidence>
<reference evidence="1" key="2">
    <citation type="submission" date="2009-12" db="EMBL/GenBank/DDBJ databases">
        <authorList>
            <person name="Madupu R."/>
            <person name="Durkin A.S."/>
            <person name="Torralba M."/>
            <person name="Methe B."/>
            <person name="Sutton G.G."/>
            <person name="Strausberg R.L."/>
            <person name="Nelson K.E."/>
        </authorList>
    </citation>
    <scope>NUCLEOTIDE SEQUENCE</scope>
    <source>
        <strain evidence="1">28L</strain>
    </source>
</reference>
<gene>
    <name evidence="1" type="ORF">HMPREF0889_0689</name>
    <name evidence="2" type="ORF">HMPREF1039_0728</name>
</gene>
<reference evidence="3" key="1">
    <citation type="submission" date="2009-12" db="EMBL/GenBank/DDBJ databases">
        <title>Sequence of Clostridiales genomosp. BVAB3 str. UPII9-5.</title>
        <authorList>
            <person name="Madupu R."/>
            <person name="Durkin A.S."/>
            <person name="Torralba M."/>
            <person name="Methe B."/>
            <person name="Sutton G.G."/>
            <person name="Strausberg R.L."/>
            <person name="Nelson K.E."/>
        </authorList>
    </citation>
    <scope>NUCLEOTIDE SEQUENCE [LARGE SCALE GENOMIC DNA]</scope>
    <source>
        <strain evidence="3">28L</strain>
    </source>
</reference>
<dbReference type="OrthoDB" id="9791874at2"/>
<dbReference type="Pfam" id="PF14015">
    <property type="entry name" value="DUF4231"/>
    <property type="match status" value="1"/>
</dbReference>
<dbReference type="Proteomes" id="UP000004018">
    <property type="component" value="Unassembled WGS sequence"/>
</dbReference>
<evidence type="ECO:0000313" key="4">
    <source>
        <dbReference type="Proteomes" id="UP000004018"/>
    </source>
</evidence>
<keyword evidence="4" id="KW-1185">Reference proteome</keyword>
<dbReference type="EMBL" id="AFIJ01000029">
    <property type="protein sequence ID" value="EGL40333.1"/>
    <property type="molecule type" value="Genomic_DNA"/>
</dbReference>
<evidence type="ECO:0000313" key="3">
    <source>
        <dbReference type="Proteomes" id="UP000003242"/>
    </source>
</evidence>
<proteinExistence type="predicted"/>
<reference evidence="2 4" key="3">
    <citation type="submission" date="2011-04" db="EMBL/GenBank/DDBJ databases">
        <authorList>
            <person name="Harkins D.M."/>
            <person name="Madupu R."/>
            <person name="Durkin A.S."/>
            <person name="Torralba M."/>
            <person name="Methe B."/>
            <person name="Sutton G.G."/>
            <person name="Nelson K.E."/>
        </authorList>
    </citation>
    <scope>NUCLEOTIDE SEQUENCE [LARGE SCALE GENOMIC DNA]</scope>
    <source>
        <strain evidence="2 4">UPII 199-6</strain>
    </source>
</reference>
<dbReference type="NCBIfam" id="NF033634">
    <property type="entry name" value="SLATT_1"/>
    <property type="match status" value="1"/>
</dbReference>
<name>D3LWN2_9FIRM</name>
<evidence type="ECO:0000313" key="2">
    <source>
        <dbReference type="EMBL" id="EGL40333.1"/>
    </source>
</evidence>
<sequence length="172" mass="19671">MQEEEYKKVNIDKKIAWYASRSTRNRLYYIGLKRTERMLSALLPLLTFTASYLQFINVYSNLCSAVMSSIVTLIASVHGLSEVHENWRDYSQTAEALRREKRCYQMHASIYAHADNPSACLQARVNALIAPTYPQTAGAHPLAVSLATCWNHLQHSSHAKLAHLENYRKFIP</sequence>
<dbReference type="AlphaFoldDB" id="D3LWN2"/>
<dbReference type="STRING" id="699218.HMPREF0889_0689"/>
<dbReference type="Proteomes" id="UP000003242">
    <property type="component" value="Unassembled WGS sequence"/>
</dbReference>
<accession>D3LWN2</accession>
<dbReference type="RefSeq" id="WP_007391196.1">
    <property type="nucleotide sequence ID" value="NZ_ADGP01000033.1"/>
</dbReference>